<accession>A0A8H4RJQ1</accession>
<dbReference type="OrthoDB" id="3485856at2759"/>
<feature type="region of interest" description="Disordered" evidence="1">
    <location>
        <begin position="331"/>
        <end position="389"/>
    </location>
</feature>
<keyword evidence="3" id="KW-1185">Reference proteome</keyword>
<name>A0A8H4RJQ1_9HELO</name>
<dbReference type="AlphaFoldDB" id="A0A8H4RJQ1"/>
<feature type="compositionally biased region" description="Basic and acidic residues" evidence="1">
    <location>
        <begin position="162"/>
        <end position="178"/>
    </location>
</feature>
<protein>
    <submittedName>
        <fullName evidence="2">Uncharacterized protein</fullName>
    </submittedName>
</protein>
<dbReference type="Proteomes" id="UP000566819">
    <property type="component" value="Unassembled WGS sequence"/>
</dbReference>
<evidence type="ECO:0000313" key="3">
    <source>
        <dbReference type="Proteomes" id="UP000566819"/>
    </source>
</evidence>
<reference evidence="2 3" key="1">
    <citation type="submission" date="2020-03" db="EMBL/GenBank/DDBJ databases">
        <title>Draft Genome Sequence of Cudoniella acicularis.</title>
        <authorList>
            <person name="Buettner E."/>
            <person name="Kellner H."/>
        </authorList>
    </citation>
    <scope>NUCLEOTIDE SEQUENCE [LARGE SCALE GENOMIC DNA]</scope>
    <source>
        <strain evidence="2 3">DSM 108380</strain>
    </source>
</reference>
<organism evidence="2 3">
    <name type="scientific">Cudoniella acicularis</name>
    <dbReference type="NCBI Taxonomy" id="354080"/>
    <lineage>
        <taxon>Eukaryota</taxon>
        <taxon>Fungi</taxon>
        <taxon>Dikarya</taxon>
        <taxon>Ascomycota</taxon>
        <taxon>Pezizomycotina</taxon>
        <taxon>Leotiomycetes</taxon>
        <taxon>Helotiales</taxon>
        <taxon>Tricladiaceae</taxon>
        <taxon>Cudoniella</taxon>
    </lineage>
</organism>
<feature type="compositionally biased region" description="Basic and acidic residues" evidence="1">
    <location>
        <begin position="186"/>
        <end position="198"/>
    </location>
</feature>
<feature type="region of interest" description="Disordered" evidence="1">
    <location>
        <begin position="156"/>
        <end position="198"/>
    </location>
</feature>
<evidence type="ECO:0000256" key="1">
    <source>
        <dbReference type="SAM" id="MobiDB-lite"/>
    </source>
</evidence>
<gene>
    <name evidence="2" type="ORF">G7Y89_g8261</name>
</gene>
<dbReference type="EMBL" id="JAAMPI010000615">
    <property type="protein sequence ID" value="KAF4629889.1"/>
    <property type="molecule type" value="Genomic_DNA"/>
</dbReference>
<evidence type="ECO:0000313" key="2">
    <source>
        <dbReference type="EMBL" id="KAF4629889.1"/>
    </source>
</evidence>
<sequence>MSKNLGFQHLPTLSVITPPNSFGDSSLPSSATSSPPTGLNTLLRNEEVSRIIDIIQDVRSGRPPCQSWLTFSLAHSDFQTLLAEIKVEDSLRSYFEEKIRYGYFAYRNLFILRIPTSTHEYIIARVVSEIEKQLQMIAPAADIKHLGSPRLELVVEDSDEEDSRKDAHIQDGDGHASRESSATARYDTHEPDAAFGDREDKYPGVVLEVAYSQKKKDLRDLAERYILGSDGNIRIVVGLGLDYQQEKAGISIWRPEIVMDHGSEHLECVQKEFRNKDGQATMDIQAGLELFLQDFATTTRNIPIDHLNRIYIPSSRLCDIVTEAITSKTGQSITHTPGHMITLPPGTRKRKRVKTPPEELASEDEQQYVDAEGGDAKRMYIDDGGEYQE</sequence>
<proteinExistence type="predicted"/>
<comment type="caution">
    <text evidence="2">The sequence shown here is derived from an EMBL/GenBank/DDBJ whole genome shotgun (WGS) entry which is preliminary data.</text>
</comment>